<feature type="domain" description="Integrase catalytic" evidence="3">
    <location>
        <begin position="1215"/>
        <end position="1396"/>
    </location>
</feature>
<accession>A0A914YP89</accession>
<keyword evidence="4" id="KW-1185">Reference proteome</keyword>
<dbReference type="PROSITE" id="PS50994">
    <property type="entry name" value="INTEGRASE"/>
    <property type="match status" value="1"/>
</dbReference>
<evidence type="ECO:0000313" key="5">
    <source>
        <dbReference type="WBParaSite" id="PSU_v2.g21450.t1"/>
    </source>
</evidence>
<dbReference type="InterPro" id="IPR012337">
    <property type="entry name" value="RNaseH-like_sf"/>
</dbReference>
<dbReference type="WBParaSite" id="PSU_v2.g21450.t1">
    <property type="protein sequence ID" value="PSU_v2.g21450.t1"/>
    <property type="gene ID" value="PSU_v2.g21450"/>
</dbReference>
<dbReference type="SUPFAM" id="SSF53098">
    <property type="entry name" value="Ribonuclease H-like"/>
    <property type="match status" value="1"/>
</dbReference>
<dbReference type="InterPro" id="IPR040676">
    <property type="entry name" value="DUF5641"/>
</dbReference>
<dbReference type="InterPro" id="IPR005312">
    <property type="entry name" value="DUF1759"/>
</dbReference>
<keyword evidence="2" id="KW-1133">Transmembrane helix</keyword>
<dbReference type="InterPro" id="IPR001584">
    <property type="entry name" value="Integrase_cat-core"/>
</dbReference>
<evidence type="ECO:0000256" key="1">
    <source>
        <dbReference type="SAM" id="MobiDB-lite"/>
    </source>
</evidence>
<organism evidence="4 5">
    <name type="scientific">Panagrolaimus superbus</name>
    <dbReference type="NCBI Taxonomy" id="310955"/>
    <lineage>
        <taxon>Eukaryota</taxon>
        <taxon>Metazoa</taxon>
        <taxon>Ecdysozoa</taxon>
        <taxon>Nematoda</taxon>
        <taxon>Chromadorea</taxon>
        <taxon>Rhabditida</taxon>
        <taxon>Tylenchina</taxon>
        <taxon>Panagrolaimomorpha</taxon>
        <taxon>Panagrolaimoidea</taxon>
        <taxon>Panagrolaimidae</taxon>
        <taxon>Panagrolaimus</taxon>
    </lineage>
</organism>
<name>A0A914YP89_9BILA</name>
<reference evidence="5" key="1">
    <citation type="submission" date="2022-11" db="UniProtKB">
        <authorList>
            <consortium name="WormBaseParasite"/>
        </authorList>
    </citation>
    <scope>IDENTIFICATION</scope>
</reference>
<feature type="transmembrane region" description="Helical" evidence="2">
    <location>
        <begin position="1755"/>
        <end position="1772"/>
    </location>
</feature>
<dbReference type="InterPro" id="IPR000477">
    <property type="entry name" value="RT_dom"/>
</dbReference>
<feature type="region of interest" description="Disordered" evidence="1">
    <location>
        <begin position="140"/>
        <end position="165"/>
    </location>
</feature>
<dbReference type="Pfam" id="PF17921">
    <property type="entry name" value="Integrase_H2C2"/>
    <property type="match status" value="1"/>
</dbReference>
<dbReference type="Pfam" id="PF00078">
    <property type="entry name" value="RVT_1"/>
    <property type="match status" value="1"/>
</dbReference>
<dbReference type="GO" id="GO:0003676">
    <property type="term" value="F:nucleic acid binding"/>
    <property type="evidence" value="ECO:0007669"/>
    <property type="project" value="InterPro"/>
</dbReference>
<dbReference type="InterPro" id="IPR036397">
    <property type="entry name" value="RNaseH_sf"/>
</dbReference>
<dbReference type="SUPFAM" id="SSF56672">
    <property type="entry name" value="DNA/RNA polymerases"/>
    <property type="match status" value="1"/>
</dbReference>
<dbReference type="Gene3D" id="2.60.40.3770">
    <property type="match status" value="1"/>
</dbReference>
<evidence type="ECO:0000313" key="4">
    <source>
        <dbReference type="Proteomes" id="UP000887577"/>
    </source>
</evidence>
<sequence>MFEGYDICDLNYQPVVDMLHQMYGQPNQILSALYKQYDEVPTANESINDIAKVVNQLECYLRQLQALGINTEDMGLQQTYMKKLPNSFLLKAFSTGFPSTFQMLRHTVLLQMQLEMQFKTAVSTKEKTNVNVTAAAPSQKFNPSQNFFQKKENKGEKEQRRENENERPQKSCIFCKENGHPGSQCEKFKSLDERKKCLHKLHICEKCLREHESSRKCFALKCAICQKRGHPTFLCPSYWRYKDEKSEPQTKQRSSTKTYAIKVDVNVSRVKEVAMPITQAKIYQPNKENFEEVNVLLDSASASTFISEKLAKKLKLPIIKEKVLLEISRFGDNEVMHSDSQVVLFKLEAENGELIEMDAYTIPTLTQALPKMDKSSNEKVMVFPEILVGNDHFGKIVLSEALENGFSKIPSKLGPIICGTGTFVHSFSTKVVQNEDENKAKEIERSTEEIPKFWDTENFASDTWQENELIQHFCNTAKIVDGRIQIELPFSKDPSTLPSNKVFTLKCLESSLKRLAQNPDNLVAYDEQIRYLKDNDKAERIPENERFVQGHCLTHHGISTPEKTTPLRVVFNCSGRMSKNSPCLNDYLEAGPPLMPKIVDVLLRYRMAKIFVTGDVQKAFLQLRIAPQHRRYLRFFWIKSVEEYLKHGFQPANIDLYQFAVVIFGCKISPFFMNIALMVLFDSMKDKELGEELKKLTYADNGGIQAVTDKEAIYKTETTIDTFASVKMNFRGIMSNSAAVRQHFKVEPSVMSMLGLKWNPGTDILHISLVPSEFPQKKPITKRMVTAEIGRKYDPLGFVAPVVLRYKFFLQKLWALNIGWDQAVPPELLEEWNSVFPDELFFETPRFMGSPFKNSITEIHGFVDASKIAYAAVLYLLHKDLDSNAKVTEFLICKTKVHAEKERTIPEKELAAALLGTKLIKYILQVLTQLLKCKKYLWVDSSAVFYWLQSDKPLKLYVKNRVNIIKEADLIIQHVPTKDNPADVASRGCSMAELNCNKLWRHGPSWLVTDNWPAIIKFIPKLDDPETLNQVIFATNVETTEPPGLLYSAERAGSWIKILRVVAYCIKFVHICQKKAKPGQLTAADLQQAEKIIFKQLQQKYPPSKQTSANLELVMDKDGLIRMKSRLQHCGINDLATPLYLPDCPETKLLILREHQQIMHGGPKATLAKFRQKYWIPKGLLMAKKVISRCRICVRYKAQPYCLPVMPNLPSSRVLESSPFAFCGIDAAGPWKIKGAEVKRWILLITCLTTRAVCLEVLEDMSANACINAIIRFMGTFDTPKKFLSDHGSNFKAASTLIVQFQKVIHDKEVVDFTANHKIEWQYITERSPWKGGIYERLIGIMKNCLKFAIGRRKLTQDDFHTVTKQVQGIMNSRPIVDIDPEKDPLRPIDFLLPKAKLMLPELEEPEAEDDPSYRPKPSTADKLRANFTLINACLTRYWNKWITEYLPQLRDTCATLHKQKGLDVRPEVDDVVLIEEEELVPRGTWRLGRIIDVKEGSDGKIREASVKVGNGNVLNRSPSHLYPLEANLEPKRAKRYKSIINPIYLTVLMLVFLPLSNAYPVIQDAICTAEKLIINVTNVEKLVVRFPHRARNFNLNSTSVNITLPIELAITGGPVQLIGYSNDGSFVQQELICQANDDYCNLIDCNLCFHQLLNFECWHWIGWITVAALFLLLCLLLGKICTNSSKKSLLSAGAARLWITVKRSNNKDVEIELQPLPKTVDASDHLLKVKASPLRKNKQKCVAERSIKNIRRTSHLAVGLGIIVMLALPMAQACSNSVVIQAGKESCIIDKTGFTKCQFTEQSFITAHSETEVCLLFQSDIAPVATLTVKTFVQAKCVKTNHYVTALGEIDVQSYKHCPGVGLCFDQMCAEISPDTMVEELDRANKHVGVTSCVESCGSLTCYCPLPGTGCTFFRYFIEINEPNLMVFSCQEWKPEIHIMVKLRSSKESKEDTFNLFEGESFKFENITFHLKRLTLPFLDVFRGETFFIKNQSRVSWIDPKATKESDIVTCKANKTCELKPDICRCLPADSTVKCMCGSQHELKKQWKENNLPSLMGQHMVLPDKNLDPVAHLPAIFDMVIETTGFKASEYIYNASCEILQTNLKGRIGPEGAVLNITCQSSFGQIMGHVECSRQSFYAKCSPNGTDTLHRWYSNNKVVKEDCTLKCFTTSSTFQVYGTLARLDHDNGWNFVHGNGTNMGQGVIDAIVHGYEFFYDRILYLIGGLGAVAILVFILK</sequence>
<evidence type="ECO:0000256" key="2">
    <source>
        <dbReference type="SAM" id="Phobius"/>
    </source>
</evidence>
<dbReference type="Pfam" id="PF05380">
    <property type="entry name" value="Peptidase_A17"/>
    <property type="match status" value="1"/>
</dbReference>
<dbReference type="InterPro" id="IPR041588">
    <property type="entry name" value="Integrase_H2C2"/>
</dbReference>
<dbReference type="PANTHER" id="PTHR47331:SF5">
    <property type="entry name" value="RIBONUCLEASE H"/>
    <property type="match status" value="1"/>
</dbReference>
<keyword evidence="2" id="KW-0472">Membrane</keyword>
<dbReference type="InterPro" id="IPR043502">
    <property type="entry name" value="DNA/RNA_pol_sf"/>
</dbReference>
<proteinExistence type="predicted"/>
<dbReference type="Pfam" id="PF07245">
    <property type="entry name" value="Phlebovirus_G2"/>
    <property type="match status" value="1"/>
</dbReference>
<dbReference type="Proteomes" id="UP000887577">
    <property type="component" value="Unplaced"/>
</dbReference>
<dbReference type="InterPro" id="IPR008042">
    <property type="entry name" value="Retrotrans_Pao"/>
</dbReference>
<protein>
    <submittedName>
        <fullName evidence="5">Integrase catalytic domain-containing protein</fullName>
    </submittedName>
</protein>
<dbReference type="Gene3D" id="3.30.420.10">
    <property type="entry name" value="Ribonuclease H-like superfamily/Ribonuclease H"/>
    <property type="match status" value="1"/>
</dbReference>
<dbReference type="GO" id="GO:0042575">
    <property type="term" value="C:DNA polymerase complex"/>
    <property type="evidence" value="ECO:0007669"/>
    <property type="project" value="UniProtKB-ARBA"/>
</dbReference>
<dbReference type="Pfam" id="PF18701">
    <property type="entry name" value="DUF5641"/>
    <property type="match status" value="1"/>
</dbReference>
<dbReference type="InterPro" id="IPR009878">
    <property type="entry name" value="Phlebovirus_G2_fusion"/>
</dbReference>
<feature type="transmembrane region" description="Helical" evidence="2">
    <location>
        <begin position="2219"/>
        <end position="2236"/>
    </location>
</feature>
<feature type="transmembrane region" description="Helical" evidence="2">
    <location>
        <begin position="1659"/>
        <end position="1679"/>
    </location>
</feature>
<evidence type="ECO:0000259" key="3">
    <source>
        <dbReference type="PROSITE" id="PS50994"/>
    </source>
</evidence>
<dbReference type="GO" id="GO:0015074">
    <property type="term" value="P:DNA integration"/>
    <property type="evidence" value="ECO:0007669"/>
    <property type="project" value="InterPro"/>
</dbReference>
<keyword evidence="2" id="KW-0812">Transmembrane</keyword>
<dbReference type="PANTHER" id="PTHR47331">
    <property type="entry name" value="PHD-TYPE DOMAIN-CONTAINING PROTEIN"/>
    <property type="match status" value="1"/>
</dbReference>
<feature type="compositionally biased region" description="Basic and acidic residues" evidence="1">
    <location>
        <begin position="149"/>
        <end position="165"/>
    </location>
</feature>
<dbReference type="Pfam" id="PF03564">
    <property type="entry name" value="DUF1759"/>
    <property type="match status" value="1"/>
</dbReference>